<dbReference type="EMBL" id="JBAKAP010000192">
    <property type="protein sequence ID" value="MEL0618765.1"/>
    <property type="molecule type" value="Genomic_DNA"/>
</dbReference>
<dbReference type="SUPFAM" id="SSF63829">
    <property type="entry name" value="Calcium-dependent phosphotriesterase"/>
    <property type="match status" value="1"/>
</dbReference>
<dbReference type="Gene3D" id="2.120.10.30">
    <property type="entry name" value="TolB, C-terminal domain"/>
    <property type="match status" value="1"/>
</dbReference>
<feature type="non-terminal residue" evidence="1">
    <location>
        <position position="1"/>
    </location>
</feature>
<gene>
    <name evidence="1" type="ORF">V6243_18290</name>
</gene>
<dbReference type="InterPro" id="IPR011042">
    <property type="entry name" value="6-blade_b-propeller_TolB-like"/>
</dbReference>
<feature type="non-terminal residue" evidence="1">
    <location>
        <position position="69"/>
    </location>
</feature>
<keyword evidence="2" id="KW-1185">Reference proteome</keyword>
<reference evidence="1 2" key="1">
    <citation type="submission" date="2024-02" db="EMBL/GenBank/DDBJ databases">
        <title>Bacteria isolated from the canopy kelp, Nereocystis luetkeana.</title>
        <authorList>
            <person name="Pfister C.A."/>
            <person name="Younker I.T."/>
            <person name="Light S.H."/>
        </authorList>
    </citation>
    <scope>NUCLEOTIDE SEQUENCE [LARGE SCALE GENOMIC DNA]</scope>
    <source>
        <strain evidence="1 2">TI.5.07</strain>
    </source>
</reference>
<proteinExistence type="predicted"/>
<organism evidence="1 2">
    <name type="scientific">Cobetia marina</name>
    <name type="common">Deleya marina</name>
    <dbReference type="NCBI Taxonomy" id="28258"/>
    <lineage>
        <taxon>Bacteria</taxon>
        <taxon>Pseudomonadati</taxon>
        <taxon>Pseudomonadota</taxon>
        <taxon>Gammaproteobacteria</taxon>
        <taxon>Oceanospirillales</taxon>
        <taxon>Halomonadaceae</taxon>
        <taxon>Cobetia</taxon>
    </lineage>
</organism>
<accession>A0ABU9GKW6</accession>
<name>A0ABU9GKW6_COBMA</name>
<dbReference type="Proteomes" id="UP001378242">
    <property type="component" value="Unassembled WGS sequence"/>
</dbReference>
<comment type="caution">
    <text evidence="1">The sequence shown here is derived from an EMBL/GenBank/DDBJ whole genome shotgun (WGS) entry which is preliminary data.</text>
</comment>
<evidence type="ECO:0000313" key="1">
    <source>
        <dbReference type="EMBL" id="MEL0618765.1"/>
    </source>
</evidence>
<evidence type="ECO:0000313" key="2">
    <source>
        <dbReference type="Proteomes" id="UP001378242"/>
    </source>
</evidence>
<protein>
    <submittedName>
        <fullName evidence="1">SMP-30/gluconolactonase/LRE family protein</fullName>
    </submittedName>
</protein>
<sequence length="69" mass="7307">SNTVSVLRHKVGHSNGTACDDHGRLIACEHSPARVGRYEWDGSVTVLASAWQGQRLNAPNVVVTLPTGG</sequence>